<name>A0AAN9SL03_PSOTE</name>
<comment type="caution">
    <text evidence="1">The sequence shown here is derived from an EMBL/GenBank/DDBJ whole genome shotgun (WGS) entry which is preliminary data.</text>
</comment>
<evidence type="ECO:0000313" key="2">
    <source>
        <dbReference type="Proteomes" id="UP001386955"/>
    </source>
</evidence>
<gene>
    <name evidence="1" type="ORF">VNO78_18483</name>
</gene>
<organism evidence="1 2">
    <name type="scientific">Psophocarpus tetragonolobus</name>
    <name type="common">Winged bean</name>
    <name type="synonym">Dolichos tetragonolobus</name>
    <dbReference type="NCBI Taxonomy" id="3891"/>
    <lineage>
        <taxon>Eukaryota</taxon>
        <taxon>Viridiplantae</taxon>
        <taxon>Streptophyta</taxon>
        <taxon>Embryophyta</taxon>
        <taxon>Tracheophyta</taxon>
        <taxon>Spermatophyta</taxon>
        <taxon>Magnoliopsida</taxon>
        <taxon>eudicotyledons</taxon>
        <taxon>Gunneridae</taxon>
        <taxon>Pentapetalae</taxon>
        <taxon>rosids</taxon>
        <taxon>fabids</taxon>
        <taxon>Fabales</taxon>
        <taxon>Fabaceae</taxon>
        <taxon>Papilionoideae</taxon>
        <taxon>50 kb inversion clade</taxon>
        <taxon>NPAAA clade</taxon>
        <taxon>indigoferoid/millettioid clade</taxon>
        <taxon>Phaseoleae</taxon>
        <taxon>Psophocarpus</taxon>
    </lineage>
</organism>
<sequence>MGKGIASWEGEASIEGSVCGVGSPEVSKVIETFSAKMLIKEKKDQGVVDLSPEVLGCPSISHSGVVENGVTRVSEEIEKCNNGSLKADSSCNVEEVNVTFNGNSKSHT</sequence>
<proteinExistence type="predicted"/>
<protein>
    <submittedName>
        <fullName evidence="1">Uncharacterized protein</fullName>
    </submittedName>
</protein>
<dbReference type="EMBL" id="JAYMYS010000004">
    <property type="protein sequence ID" value="KAK7397315.1"/>
    <property type="molecule type" value="Genomic_DNA"/>
</dbReference>
<accession>A0AAN9SL03</accession>
<evidence type="ECO:0000313" key="1">
    <source>
        <dbReference type="EMBL" id="KAK7397315.1"/>
    </source>
</evidence>
<dbReference type="Proteomes" id="UP001386955">
    <property type="component" value="Unassembled WGS sequence"/>
</dbReference>
<dbReference type="AlphaFoldDB" id="A0AAN9SL03"/>
<reference evidence="1 2" key="1">
    <citation type="submission" date="2024-01" db="EMBL/GenBank/DDBJ databases">
        <title>The genomes of 5 underutilized Papilionoideae crops provide insights into root nodulation and disease resistanc.</title>
        <authorList>
            <person name="Jiang F."/>
        </authorList>
    </citation>
    <scope>NUCLEOTIDE SEQUENCE [LARGE SCALE GENOMIC DNA]</scope>
    <source>
        <strain evidence="1">DUOXIRENSHENG_FW03</strain>
        <tissue evidence="1">Leaves</tissue>
    </source>
</reference>
<keyword evidence="2" id="KW-1185">Reference proteome</keyword>